<dbReference type="SUPFAM" id="SSF52317">
    <property type="entry name" value="Class I glutamine amidotransferase-like"/>
    <property type="match status" value="1"/>
</dbReference>
<accession>A0ABS7MIF2</accession>
<evidence type="ECO:0000313" key="1">
    <source>
        <dbReference type="EMBL" id="MBY4797144.1"/>
    </source>
</evidence>
<dbReference type="PROSITE" id="PS51273">
    <property type="entry name" value="GATASE_TYPE_1"/>
    <property type="match status" value="1"/>
</dbReference>
<dbReference type="RefSeq" id="WP_222198875.1">
    <property type="nucleotide sequence ID" value="NZ_JAIMFO010000004.1"/>
</dbReference>
<keyword evidence="1" id="KW-0378">Hydrolase</keyword>
<evidence type="ECO:0000313" key="2">
    <source>
        <dbReference type="Proteomes" id="UP000700908"/>
    </source>
</evidence>
<dbReference type="PANTHER" id="PTHR43235:SF1">
    <property type="entry name" value="GLUTAMINE AMIDOTRANSFERASE PB2B2.05-RELATED"/>
    <property type="match status" value="1"/>
</dbReference>
<dbReference type="Gene3D" id="3.40.50.880">
    <property type="match status" value="1"/>
</dbReference>
<dbReference type="PANTHER" id="PTHR43235">
    <property type="entry name" value="GLUTAMINE AMIDOTRANSFERASE PB2B2.05-RELATED"/>
    <property type="match status" value="1"/>
</dbReference>
<reference evidence="1 2" key="1">
    <citation type="submission" date="2021-08" db="EMBL/GenBank/DDBJ databases">
        <title>Collinsella faecalis sp. nov. isolated from swine faeces.</title>
        <authorList>
            <person name="Oh B.S."/>
            <person name="Lee J.H."/>
        </authorList>
    </citation>
    <scope>NUCLEOTIDE SEQUENCE [LARGE SCALE GENOMIC DNA]</scope>
    <source>
        <strain evidence="1 2">AGMB00827</strain>
    </source>
</reference>
<dbReference type="InterPro" id="IPR011697">
    <property type="entry name" value="Peptidase_C26"/>
</dbReference>
<protein>
    <submittedName>
        <fullName evidence="1">Gamma-glutamyl-gamma-aminobutyrate hydrolase family protein</fullName>
    </submittedName>
</protein>
<dbReference type="EMBL" id="JAIMFO010000004">
    <property type="protein sequence ID" value="MBY4797144.1"/>
    <property type="molecule type" value="Genomic_DNA"/>
</dbReference>
<proteinExistence type="predicted"/>
<dbReference type="CDD" id="cd01745">
    <property type="entry name" value="GATase1_2"/>
    <property type="match status" value="1"/>
</dbReference>
<dbReference type="GO" id="GO:0016787">
    <property type="term" value="F:hydrolase activity"/>
    <property type="evidence" value="ECO:0007669"/>
    <property type="project" value="UniProtKB-KW"/>
</dbReference>
<dbReference type="InterPro" id="IPR029062">
    <property type="entry name" value="Class_I_gatase-like"/>
</dbReference>
<dbReference type="Pfam" id="PF07722">
    <property type="entry name" value="Peptidase_C26"/>
    <property type="match status" value="1"/>
</dbReference>
<gene>
    <name evidence="1" type="ORF">K6V98_02035</name>
</gene>
<name>A0ABS7MIF2_9ACTN</name>
<dbReference type="Proteomes" id="UP000700908">
    <property type="component" value="Unassembled WGS sequence"/>
</dbReference>
<keyword evidence="2" id="KW-1185">Reference proteome</keyword>
<comment type="caution">
    <text evidence="1">The sequence shown here is derived from an EMBL/GenBank/DDBJ whole genome shotgun (WGS) entry which is preliminary data.</text>
</comment>
<dbReference type="InterPro" id="IPR044668">
    <property type="entry name" value="PuuD-like"/>
</dbReference>
<organism evidence="1 2">
    <name type="scientific">Collinsella ureilytica</name>
    <dbReference type="NCBI Taxonomy" id="2869515"/>
    <lineage>
        <taxon>Bacteria</taxon>
        <taxon>Bacillati</taxon>
        <taxon>Actinomycetota</taxon>
        <taxon>Coriobacteriia</taxon>
        <taxon>Coriobacteriales</taxon>
        <taxon>Coriobacteriaceae</taxon>
        <taxon>Collinsella</taxon>
    </lineage>
</organism>
<sequence length="248" mass="26819">MRRPLILISPCVITRELPPGIPELGIPDQGANEMFLAAILETGGIPLVMPITEDMDLLDHYLAMADGVALPGGHDVNPELWGVTGYDQPEKLCPARDAFEIELVRRAVAADLPLLAICRGMQLMNVALGGSLNMDVPSVSPREGTEIWEHMGGLGGPIHPVEVRPGTGLFAAVGNRERLQVNSAHHCCVERLGEGLVVTAEATDGIVEGIELPEARFMLGVQWHPEYTWKKLPGDRALWEAFVSAARS</sequence>